<dbReference type="EMBL" id="WTYM01000046">
    <property type="protein sequence ID" value="MXO60231.1"/>
    <property type="molecule type" value="Genomic_DNA"/>
</dbReference>
<proteinExistence type="predicted"/>
<dbReference type="RefSeq" id="WP_159795706.1">
    <property type="nucleotide sequence ID" value="NZ_WTYM01000046.1"/>
</dbReference>
<comment type="caution">
    <text evidence="1">The sequence shown here is derived from an EMBL/GenBank/DDBJ whole genome shotgun (WGS) entry which is preliminary data.</text>
</comment>
<sequence length="75" mass="8497">MFIDIKSNDGGRGEPYSDVCVSCQRLIEPHHSTEHIDFQTGDEKLTKLNGIYHAKCAVPYLSIKRALDMMNRMIG</sequence>
<gene>
    <name evidence="1" type="ORF">GRI89_11845</name>
</gene>
<dbReference type="OrthoDB" id="7961219at2"/>
<organism evidence="1 2">
    <name type="scientific">Croceibacterium salegens</name>
    <dbReference type="NCBI Taxonomy" id="1737568"/>
    <lineage>
        <taxon>Bacteria</taxon>
        <taxon>Pseudomonadati</taxon>
        <taxon>Pseudomonadota</taxon>
        <taxon>Alphaproteobacteria</taxon>
        <taxon>Sphingomonadales</taxon>
        <taxon>Erythrobacteraceae</taxon>
        <taxon>Croceibacterium</taxon>
    </lineage>
</organism>
<name>A0A6I4SW59_9SPHN</name>
<dbReference type="AlphaFoldDB" id="A0A6I4SW59"/>
<evidence type="ECO:0000313" key="1">
    <source>
        <dbReference type="EMBL" id="MXO60231.1"/>
    </source>
</evidence>
<evidence type="ECO:0000313" key="2">
    <source>
        <dbReference type="Proteomes" id="UP000433652"/>
    </source>
</evidence>
<protein>
    <submittedName>
        <fullName evidence="1">Uncharacterized protein</fullName>
    </submittedName>
</protein>
<accession>A0A6I4SW59</accession>
<dbReference type="Proteomes" id="UP000433652">
    <property type="component" value="Unassembled WGS sequence"/>
</dbReference>
<reference evidence="1 2" key="1">
    <citation type="submission" date="2019-12" db="EMBL/GenBank/DDBJ databases">
        <title>Genomic-based taxomic classification of the family Erythrobacteraceae.</title>
        <authorList>
            <person name="Xu L."/>
        </authorList>
    </citation>
    <scope>NUCLEOTIDE SEQUENCE [LARGE SCALE GENOMIC DNA]</scope>
    <source>
        <strain evidence="1 2">MCCC 1K01500</strain>
    </source>
</reference>
<keyword evidence="2" id="KW-1185">Reference proteome</keyword>